<keyword evidence="2" id="KW-0325">Glycoprotein</keyword>
<dbReference type="InterPro" id="IPR000172">
    <property type="entry name" value="GMC_OxRdtase_N"/>
</dbReference>
<organism evidence="6">
    <name type="scientific">Petromyces alliaceus</name>
    <name type="common">Aspergillus alliaceus</name>
    <dbReference type="NCBI Taxonomy" id="209559"/>
    <lineage>
        <taxon>Eukaryota</taxon>
        <taxon>Fungi</taxon>
        <taxon>Dikarya</taxon>
        <taxon>Ascomycota</taxon>
        <taxon>Pezizomycotina</taxon>
        <taxon>Eurotiomycetes</taxon>
        <taxon>Eurotiomycetidae</taxon>
        <taxon>Eurotiales</taxon>
        <taxon>Aspergillaceae</taxon>
        <taxon>Aspergillus</taxon>
        <taxon>Aspergillus subgen. Circumdati</taxon>
    </lineage>
</organism>
<evidence type="ECO:0000313" key="6">
    <source>
        <dbReference type="EMBL" id="KAE8386434.1"/>
    </source>
</evidence>
<dbReference type="Pfam" id="PF00732">
    <property type="entry name" value="GMC_oxred_N"/>
    <property type="match status" value="1"/>
</dbReference>
<dbReference type="GO" id="GO:0044550">
    <property type="term" value="P:secondary metabolite biosynthetic process"/>
    <property type="evidence" value="ECO:0007669"/>
    <property type="project" value="TreeGrafter"/>
</dbReference>
<dbReference type="PIRSF" id="PIRSF000137">
    <property type="entry name" value="Alcohol_oxidase"/>
    <property type="match status" value="1"/>
</dbReference>
<feature type="domain" description="Glucose-methanol-choline oxidoreductase N-terminal" evidence="4">
    <location>
        <begin position="44"/>
        <end position="294"/>
    </location>
</feature>
<dbReference type="PANTHER" id="PTHR11552">
    <property type="entry name" value="GLUCOSE-METHANOL-CHOLINE GMC OXIDOREDUCTASE"/>
    <property type="match status" value="1"/>
</dbReference>
<dbReference type="InterPro" id="IPR036188">
    <property type="entry name" value="FAD/NAD-bd_sf"/>
</dbReference>
<evidence type="ECO:0000259" key="5">
    <source>
        <dbReference type="Pfam" id="PF05199"/>
    </source>
</evidence>
<dbReference type="Gene3D" id="3.50.50.60">
    <property type="entry name" value="FAD/NAD(P)-binding domain"/>
    <property type="match status" value="2"/>
</dbReference>
<dbReference type="InterPro" id="IPR012132">
    <property type="entry name" value="GMC_OxRdtase"/>
</dbReference>
<dbReference type="Gene3D" id="3.30.560.10">
    <property type="entry name" value="Glucose Oxidase, domain 3"/>
    <property type="match status" value="1"/>
</dbReference>
<dbReference type="InterPro" id="IPR007867">
    <property type="entry name" value="GMC_OxRtase_C"/>
</dbReference>
<feature type="signal peptide" evidence="3">
    <location>
        <begin position="1"/>
        <end position="16"/>
    </location>
</feature>
<name>A0A5N7BX75_PETAA</name>
<dbReference type="OrthoDB" id="269227at2759"/>
<reference evidence="6" key="1">
    <citation type="submission" date="2019-04" db="EMBL/GenBank/DDBJ databases">
        <title>Friends and foes A comparative genomics studyof 23 Aspergillus species from section Flavi.</title>
        <authorList>
            <consortium name="DOE Joint Genome Institute"/>
            <person name="Kjaerbolling I."/>
            <person name="Vesth T."/>
            <person name="Frisvad J.C."/>
            <person name="Nybo J.L."/>
            <person name="Theobald S."/>
            <person name="Kildgaard S."/>
            <person name="Isbrandt T."/>
            <person name="Kuo A."/>
            <person name="Sato A."/>
            <person name="Lyhne E.K."/>
            <person name="Kogle M.E."/>
            <person name="Wiebenga A."/>
            <person name="Kun R.S."/>
            <person name="Lubbers R.J."/>
            <person name="Makela M.R."/>
            <person name="Barry K."/>
            <person name="Chovatia M."/>
            <person name="Clum A."/>
            <person name="Daum C."/>
            <person name="Haridas S."/>
            <person name="He G."/>
            <person name="LaButti K."/>
            <person name="Lipzen A."/>
            <person name="Mondo S."/>
            <person name="Riley R."/>
            <person name="Salamov A."/>
            <person name="Simmons B.A."/>
            <person name="Magnuson J.K."/>
            <person name="Henrissat B."/>
            <person name="Mortensen U.H."/>
            <person name="Larsen T.O."/>
            <person name="Devries R.P."/>
            <person name="Grigoriev I.V."/>
            <person name="Machida M."/>
            <person name="Baker S.E."/>
            <person name="Andersen M.R."/>
        </authorList>
    </citation>
    <scope>NUCLEOTIDE SEQUENCE [LARGE SCALE GENOMIC DNA]</scope>
    <source>
        <strain evidence="6">IBT 14317</strain>
    </source>
</reference>
<sequence length="529" mass="57098">MAALLYALCVFPTTLATIGVGLSPNGVTELFGNSFGLPGENATYDYIVVGGGTAGNAIAARLALDPAMTFAGQLWGYNGREILYVAGQTFGGSSASNYIGYARATEGTFDEWSKIVDDDLWSWENVYPAYKKSCNFTAPNYNKIDPSFNISYDVSAFESTGGPLQVSYGNYLGPYGPYLEESLDKLGFERLPGFNSGRLIGYATITTAIDPEEATRSSSETSFLQLAAQHSNIKLYPQTLGSRILFDENKQATGVEVQTNSSTSKFKYHLNANKEVIVSAGTWHSPQILMLSGYNIPIVADLSGVGQGARDQPWMALSYKVNVTTGTQVAAGNAEFSAARVEEYLTNQTGLLSSIGGGQALAFENQSTRDFLDTFPSDWPEANYLSLEYGSYPSDLGPDDNYLTTGSTLLTTSGDQEQAIAALQRIREIAFNSTIVEEEYLPGPNVTTRTEILEWLKDNMSLIYHATSSCKMGISNDTTAVVVSRARVRGVTGLRVVDASAFPLVPPTFPMATVYMFAEKIAESILGGQ</sequence>
<protein>
    <recommendedName>
        <fullName evidence="7">Glucose-methanol-choline oxidoreductase</fullName>
    </recommendedName>
</protein>
<evidence type="ECO:0000259" key="4">
    <source>
        <dbReference type="Pfam" id="PF00732"/>
    </source>
</evidence>
<dbReference type="GO" id="GO:0016614">
    <property type="term" value="F:oxidoreductase activity, acting on CH-OH group of donors"/>
    <property type="evidence" value="ECO:0007669"/>
    <property type="project" value="InterPro"/>
</dbReference>
<dbReference type="PANTHER" id="PTHR11552:SF138">
    <property type="entry name" value="DEHYDROGENASE PKFF-RELATED"/>
    <property type="match status" value="1"/>
</dbReference>
<dbReference type="Proteomes" id="UP000326877">
    <property type="component" value="Unassembled WGS sequence"/>
</dbReference>
<evidence type="ECO:0000256" key="1">
    <source>
        <dbReference type="ARBA" id="ARBA00010790"/>
    </source>
</evidence>
<dbReference type="Pfam" id="PF05199">
    <property type="entry name" value="GMC_oxred_C"/>
    <property type="match status" value="1"/>
</dbReference>
<dbReference type="AlphaFoldDB" id="A0A5N7BX75"/>
<dbReference type="EMBL" id="ML735311">
    <property type="protein sequence ID" value="KAE8386434.1"/>
    <property type="molecule type" value="Genomic_DNA"/>
</dbReference>
<dbReference type="SUPFAM" id="SSF54373">
    <property type="entry name" value="FAD-linked reductases, C-terminal domain"/>
    <property type="match status" value="1"/>
</dbReference>
<dbReference type="SUPFAM" id="SSF51905">
    <property type="entry name" value="FAD/NAD(P)-binding domain"/>
    <property type="match status" value="1"/>
</dbReference>
<dbReference type="GO" id="GO:0050660">
    <property type="term" value="F:flavin adenine dinucleotide binding"/>
    <property type="evidence" value="ECO:0007669"/>
    <property type="project" value="InterPro"/>
</dbReference>
<evidence type="ECO:0000256" key="2">
    <source>
        <dbReference type="ARBA" id="ARBA00023180"/>
    </source>
</evidence>
<feature type="chain" id="PRO_5024841686" description="Glucose-methanol-choline oxidoreductase" evidence="3">
    <location>
        <begin position="17"/>
        <end position="529"/>
    </location>
</feature>
<proteinExistence type="inferred from homology"/>
<evidence type="ECO:0008006" key="7">
    <source>
        <dbReference type="Google" id="ProtNLM"/>
    </source>
</evidence>
<accession>A0A5N7BX75</accession>
<evidence type="ECO:0000256" key="3">
    <source>
        <dbReference type="SAM" id="SignalP"/>
    </source>
</evidence>
<feature type="domain" description="Glucose-methanol-choline oxidoreductase C-terminal" evidence="5">
    <location>
        <begin position="409"/>
        <end position="518"/>
    </location>
</feature>
<comment type="similarity">
    <text evidence="1">Belongs to the GMC oxidoreductase family.</text>
</comment>
<gene>
    <name evidence="6" type="ORF">BDV23DRAFT_175414</name>
</gene>
<keyword evidence="3" id="KW-0732">Signal</keyword>